<dbReference type="RefSeq" id="WP_011521660.1">
    <property type="nucleotide sequence ID" value="NC_008009.1"/>
</dbReference>
<dbReference type="OrthoDB" id="1907165at2"/>
<dbReference type="EnsemblBacteria" id="ABF39858">
    <property type="protein sequence ID" value="ABF39858"/>
    <property type="gene ID" value="Acid345_0853"/>
</dbReference>
<dbReference type="Proteomes" id="UP000002432">
    <property type="component" value="Chromosome"/>
</dbReference>
<dbReference type="eggNOG" id="COG3501">
    <property type="taxonomic scope" value="Bacteria"/>
</dbReference>
<dbReference type="InterPro" id="IPR006531">
    <property type="entry name" value="Gp5/Vgr_OB"/>
</dbReference>
<dbReference type="Pfam" id="PF04717">
    <property type="entry name" value="Phage_base_V"/>
    <property type="match status" value="1"/>
</dbReference>
<dbReference type="KEGG" id="aba:Acid345_0853"/>
<organism evidence="2 3">
    <name type="scientific">Koribacter versatilis (strain Ellin345)</name>
    <dbReference type="NCBI Taxonomy" id="204669"/>
    <lineage>
        <taxon>Bacteria</taxon>
        <taxon>Pseudomonadati</taxon>
        <taxon>Acidobacteriota</taxon>
        <taxon>Terriglobia</taxon>
        <taxon>Terriglobales</taxon>
        <taxon>Candidatus Korobacteraceae</taxon>
        <taxon>Candidatus Korobacter</taxon>
    </lineage>
</organism>
<dbReference type="EMBL" id="CP000360">
    <property type="protein sequence ID" value="ABF39858.1"/>
    <property type="molecule type" value="Genomic_DNA"/>
</dbReference>
<sequence>MSPQKTAAGGNPTKYYGKYRGLVINNIDPEQIGRIMAQVPDVLGEIPSSWAMPCVPSAGIQSGVFVVPPLGSQVWIEFEQGDPDYPIWTGGFWGIVGEVPVFAIAPPAIPPGVNICLQTPAQNMLLISDAPPTPVTGGIVMKSTTGAMIVVNDSGIYISNGKGAMITMVGPAVDVNLGALTAI</sequence>
<dbReference type="Gene3D" id="2.40.50.230">
    <property type="entry name" value="Gp5 N-terminal domain"/>
    <property type="match status" value="1"/>
</dbReference>
<feature type="domain" description="Gp5/Type VI secretion system Vgr protein OB-fold" evidence="1">
    <location>
        <begin position="19"/>
        <end position="93"/>
    </location>
</feature>
<dbReference type="AlphaFoldDB" id="Q1ITE2"/>
<gene>
    <name evidence="2" type="ordered locus">Acid345_0853</name>
</gene>
<accession>Q1ITE2</accession>
<protein>
    <recommendedName>
        <fullName evidence="1">Gp5/Type VI secretion system Vgr protein OB-fold domain-containing protein</fullName>
    </recommendedName>
</protein>
<keyword evidence="3" id="KW-1185">Reference proteome</keyword>
<dbReference type="STRING" id="204669.Acid345_0853"/>
<dbReference type="SUPFAM" id="SSF69255">
    <property type="entry name" value="gp5 N-terminal domain-like"/>
    <property type="match status" value="1"/>
</dbReference>
<dbReference type="InterPro" id="IPR037026">
    <property type="entry name" value="Vgr_OB-fold_dom_sf"/>
</dbReference>
<evidence type="ECO:0000259" key="1">
    <source>
        <dbReference type="Pfam" id="PF04717"/>
    </source>
</evidence>
<proteinExistence type="predicted"/>
<name>Q1ITE2_KORVE</name>
<evidence type="ECO:0000313" key="2">
    <source>
        <dbReference type="EMBL" id="ABF39858.1"/>
    </source>
</evidence>
<evidence type="ECO:0000313" key="3">
    <source>
        <dbReference type="Proteomes" id="UP000002432"/>
    </source>
</evidence>
<dbReference type="HOGENOM" id="CLU_019505_1_0_0"/>
<reference evidence="2 3" key="1">
    <citation type="journal article" date="2009" name="Appl. Environ. Microbiol.">
        <title>Three genomes from the phylum Acidobacteria provide insight into the lifestyles of these microorganisms in soils.</title>
        <authorList>
            <person name="Ward N.L."/>
            <person name="Challacombe J.F."/>
            <person name="Janssen P.H."/>
            <person name="Henrissat B."/>
            <person name="Coutinho P.M."/>
            <person name="Wu M."/>
            <person name="Xie G."/>
            <person name="Haft D.H."/>
            <person name="Sait M."/>
            <person name="Badger J."/>
            <person name="Barabote R.D."/>
            <person name="Bradley B."/>
            <person name="Brettin T.S."/>
            <person name="Brinkac L.M."/>
            <person name="Bruce D."/>
            <person name="Creasy T."/>
            <person name="Daugherty S.C."/>
            <person name="Davidsen T.M."/>
            <person name="DeBoy R.T."/>
            <person name="Detter J.C."/>
            <person name="Dodson R.J."/>
            <person name="Durkin A.S."/>
            <person name="Ganapathy A."/>
            <person name="Gwinn-Giglio M."/>
            <person name="Han C.S."/>
            <person name="Khouri H."/>
            <person name="Kiss H."/>
            <person name="Kothari S.P."/>
            <person name="Madupu R."/>
            <person name="Nelson K.E."/>
            <person name="Nelson W.C."/>
            <person name="Paulsen I."/>
            <person name="Penn K."/>
            <person name="Ren Q."/>
            <person name="Rosovitz M.J."/>
            <person name="Selengut J.D."/>
            <person name="Shrivastava S."/>
            <person name="Sullivan S.A."/>
            <person name="Tapia R."/>
            <person name="Thompson L.S."/>
            <person name="Watkins K.L."/>
            <person name="Yang Q."/>
            <person name="Yu C."/>
            <person name="Zafar N."/>
            <person name="Zhou L."/>
            <person name="Kuske C.R."/>
        </authorList>
    </citation>
    <scope>NUCLEOTIDE SEQUENCE [LARGE SCALE GENOMIC DNA]</scope>
    <source>
        <strain evidence="2 3">Ellin345</strain>
    </source>
</reference>